<reference evidence="12 13" key="1">
    <citation type="journal article" date="2007" name="Int. J. Syst. Evol. Microbiol.">
        <title>Description of Pelomonas aquatica sp. nov. and Pelomonas puraquae sp. nov., isolated from industrial and haemodialysis water.</title>
        <authorList>
            <person name="Gomila M."/>
            <person name="Bowien B."/>
            <person name="Falsen E."/>
            <person name="Moore E.R."/>
            <person name="Lalucat J."/>
        </authorList>
    </citation>
    <scope>NUCLEOTIDE SEQUENCE [LARGE SCALE GENOMIC DNA]</scope>
    <source>
        <strain evidence="12 13">CCUG 52769</strain>
    </source>
</reference>
<dbReference type="Gene3D" id="1.10.287.950">
    <property type="entry name" value="Methyl-accepting chemotaxis protein"/>
    <property type="match status" value="1"/>
</dbReference>
<dbReference type="SMART" id="SM00283">
    <property type="entry name" value="MA"/>
    <property type="match status" value="1"/>
</dbReference>
<dbReference type="GO" id="GO:0005886">
    <property type="term" value="C:plasma membrane"/>
    <property type="evidence" value="ECO:0007669"/>
    <property type="project" value="UniProtKB-SubCell"/>
</dbReference>
<gene>
    <name evidence="12" type="ORF">CDO81_22660</name>
</gene>
<evidence type="ECO:0000256" key="3">
    <source>
        <dbReference type="ARBA" id="ARBA00022481"/>
    </source>
</evidence>
<dbReference type="Pfam" id="PF00015">
    <property type="entry name" value="MCPsignal"/>
    <property type="match status" value="1"/>
</dbReference>
<dbReference type="PROSITE" id="PS50111">
    <property type="entry name" value="CHEMOTAXIS_TRANSDUC_2"/>
    <property type="match status" value="1"/>
</dbReference>
<keyword evidence="4" id="KW-0812">Transmembrane</keyword>
<evidence type="ECO:0000256" key="4">
    <source>
        <dbReference type="ARBA" id="ARBA00022692"/>
    </source>
</evidence>
<keyword evidence="13" id="KW-1185">Reference proteome</keyword>
<evidence type="ECO:0000256" key="8">
    <source>
        <dbReference type="PROSITE-ProRule" id="PRU00284"/>
    </source>
</evidence>
<dbReference type="OrthoDB" id="8555762at2"/>
<evidence type="ECO:0000256" key="9">
    <source>
        <dbReference type="SAM" id="MobiDB-lite"/>
    </source>
</evidence>
<sequence length="521" mass="54567">MLNQMSFQRRILLLLGTAIAGVVILVAINAMQAHDDIMASRREVLQTAVHSVANQVLQLQAAAASGKLSEEAAQAAARDAIGSARFGGSDGKTEYFYAWTLDGVGVMHPIKPEWAGKNMADKIVDGNGRKTIVDMASNLRASGTGRAFVDTHFPRPGGKDPVPKLQYLVQIPGWNWMVGSGLYLDDVNALVWRAALKQIAAGAAVLAVTVMLGLAIARSVLRQLGGEPSVAMAAMQDVARGDLSLRLNTARSDSLMGQMQAMVEALRSTIEQVRGAVESITTAAGEIAQGNHDLSARTEQAASNLQQTASSMEEMSGAVGQSADTARQANQLATSAAEAAQRGGQVVAQVTSSMQQITDSSRRIGDIIGVIDGIAFQTNILALNAAVEAARAGEQGRGFAVVASEVRALAQRSAEAAKEIKSLIGTSVGNVEQGAELVGETGRAMQEIVGSVSRVSDLIGEIAAASGEQRDGIQQVNQAVTQLDQMTQQNAALVEESAAAAQSMREQAQRLAEVVSAFRLA</sequence>
<dbReference type="InterPro" id="IPR004089">
    <property type="entry name" value="MCPsignal_dom"/>
</dbReference>
<dbReference type="CDD" id="cd11386">
    <property type="entry name" value="MCP_signal"/>
    <property type="match status" value="1"/>
</dbReference>
<dbReference type="RefSeq" id="WP_088485522.1">
    <property type="nucleotide sequence ID" value="NZ_NISI01000012.1"/>
</dbReference>
<name>A0A254N632_9BURK</name>
<dbReference type="Gene3D" id="3.30.450.20">
    <property type="entry name" value="PAS domain"/>
    <property type="match status" value="1"/>
</dbReference>
<dbReference type="InterPro" id="IPR051310">
    <property type="entry name" value="MCP_chemotaxis"/>
</dbReference>
<dbReference type="Pfam" id="PF17200">
    <property type="entry name" value="sCache_2"/>
    <property type="match status" value="1"/>
</dbReference>
<dbReference type="InterPro" id="IPR004090">
    <property type="entry name" value="Chemotax_Me-accpt_rcpt"/>
</dbReference>
<protein>
    <submittedName>
        <fullName evidence="12">Chemotaxis protein</fullName>
    </submittedName>
</protein>
<evidence type="ECO:0000256" key="1">
    <source>
        <dbReference type="ARBA" id="ARBA00004651"/>
    </source>
</evidence>
<evidence type="ECO:0000256" key="2">
    <source>
        <dbReference type="ARBA" id="ARBA00022475"/>
    </source>
</evidence>
<dbReference type="PROSITE" id="PS50885">
    <property type="entry name" value="HAMP"/>
    <property type="match status" value="1"/>
</dbReference>
<organism evidence="12 13">
    <name type="scientific">Roseateles puraquae</name>
    <dbReference type="NCBI Taxonomy" id="431059"/>
    <lineage>
        <taxon>Bacteria</taxon>
        <taxon>Pseudomonadati</taxon>
        <taxon>Pseudomonadota</taxon>
        <taxon>Betaproteobacteria</taxon>
        <taxon>Burkholderiales</taxon>
        <taxon>Sphaerotilaceae</taxon>
        <taxon>Roseateles</taxon>
    </lineage>
</organism>
<feature type="domain" description="Methyl-accepting transducer" evidence="10">
    <location>
        <begin position="276"/>
        <end position="505"/>
    </location>
</feature>
<keyword evidence="3" id="KW-0488">Methylation</keyword>
<evidence type="ECO:0000256" key="5">
    <source>
        <dbReference type="ARBA" id="ARBA00022989"/>
    </source>
</evidence>
<accession>A0A254N632</accession>
<keyword evidence="8" id="KW-0807">Transducer</keyword>
<evidence type="ECO:0000256" key="7">
    <source>
        <dbReference type="ARBA" id="ARBA00029447"/>
    </source>
</evidence>
<dbReference type="Proteomes" id="UP000197446">
    <property type="component" value="Unassembled WGS sequence"/>
</dbReference>
<evidence type="ECO:0000256" key="6">
    <source>
        <dbReference type="ARBA" id="ARBA00023136"/>
    </source>
</evidence>
<dbReference type="SUPFAM" id="SSF58104">
    <property type="entry name" value="Methyl-accepting chemotaxis protein (MCP) signaling domain"/>
    <property type="match status" value="1"/>
</dbReference>
<evidence type="ECO:0000259" key="10">
    <source>
        <dbReference type="PROSITE" id="PS50111"/>
    </source>
</evidence>
<dbReference type="GO" id="GO:0004888">
    <property type="term" value="F:transmembrane signaling receptor activity"/>
    <property type="evidence" value="ECO:0007669"/>
    <property type="project" value="InterPro"/>
</dbReference>
<dbReference type="EMBL" id="NISI01000012">
    <property type="protein sequence ID" value="OWR01827.1"/>
    <property type="molecule type" value="Genomic_DNA"/>
</dbReference>
<dbReference type="PANTHER" id="PTHR43531:SF14">
    <property type="entry name" value="METHYL-ACCEPTING CHEMOTAXIS PROTEIN I-RELATED"/>
    <property type="match status" value="1"/>
</dbReference>
<evidence type="ECO:0000259" key="11">
    <source>
        <dbReference type="PROSITE" id="PS50885"/>
    </source>
</evidence>
<keyword evidence="5" id="KW-1133">Transmembrane helix</keyword>
<dbReference type="InterPro" id="IPR003660">
    <property type="entry name" value="HAMP_dom"/>
</dbReference>
<dbReference type="PRINTS" id="PR00260">
    <property type="entry name" value="CHEMTRNSDUCR"/>
</dbReference>
<dbReference type="AlphaFoldDB" id="A0A254N632"/>
<dbReference type="PANTHER" id="PTHR43531">
    <property type="entry name" value="PROTEIN ICFG"/>
    <property type="match status" value="1"/>
</dbReference>
<dbReference type="InterPro" id="IPR033480">
    <property type="entry name" value="sCache_2"/>
</dbReference>
<evidence type="ECO:0000313" key="12">
    <source>
        <dbReference type="EMBL" id="OWR01827.1"/>
    </source>
</evidence>
<feature type="domain" description="HAMP" evidence="11">
    <location>
        <begin position="233"/>
        <end position="271"/>
    </location>
</feature>
<dbReference type="GO" id="GO:0007165">
    <property type="term" value="P:signal transduction"/>
    <property type="evidence" value="ECO:0007669"/>
    <property type="project" value="UniProtKB-KW"/>
</dbReference>
<proteinExistence type="inferred from homology"/>
<keyword evidence="2" id="KW-1003">Cell membrane</keyword>
<dbReference type="GO" id="GO:0006935">
    <property type="term" value="P:chemotaxis"/>
    <property type="evidence" value="ECO:0007669"/>
    <property type="project" value="InterPro"/>
</dbReference>
<dbReference type="FunFam" id="1.10.287.950:FF:000001">
    <property type="entry name" value="Methyl-accepting chemotaxis sensory transducer"/>
    <property type="match status" value="1"/>
</dbReference>
<feature type="region of interest" description="Disordered" evidence="9">
    <location>
        <begin position="306"/>
        <end position="330"/>
    </location>
</feature>
<comment type="subcellular location">
    <subcellularLocation>
        <location evidence="1">Cell membrane</location>
        <topology evidence="1">Multi-pass membrane protein</topology>
    </subcellularLocation>
</comment>
<dbReference type="SMART" id="SM01049">
    <property type="entry name" value="Cache_2"/>
    <property type="match status" value="1"/>
</dbReference>
<comment type="caution">
    <text evidence="12">The sequence shown here is derived from an EMBL/GenBank/DDBJ whole genome shotgun (WGS) entry which is preliminary data.</text>
</comment>
<comment type="similarity">
    <text evidence="7">Belongs to the methyl-accepting chemotaxis (MCP) protein family.</text>
</comment>
<keyword evidence="6" id="KW-0472">Membrane</keyword>
<evidence type="ECO:0000313" key="13">
    <source>
        <dbReference type="Proteomes" id="UP000197446"/>
    </source>
</evidence>